<feature type="transmembrane region" description="Helical" evidence="1">
    <location>
        <begin position="85"/>
        <end position="103"/>
    </location>
</feature>
<dbReference type="InterPro" id="IPR021560">
    <property type="entry name" value="DUF3021"/>
</dbReference>
<proteinExistence type="predicted"/>
<keyword evidence="1" id="KW-0472">Membrane</keyword>
<gene>
    <name evidence="2" type="ORF">FC48_GL001266</name>
</gene>
<dbReference type="RefSeq" id="WP_056958312.1">
    <property type="nucleotide sequence ID" value="NZ_AYYN01000028.1"/>
</dbReference>
<evidence type="ECO:0008006" key="4">
    <source>
        <dbReference type="Google" id="ProtNLM"/>
    </source>
</evidence>
<dbReference type="Proteomes" id="UP000051612">
    <property type="component" value="Unassembled WGS sequence"/>
</dbReference>
<reference evidence="2 3" key="1">
    <citation type="journal article" date="2015" name="Genome Announc.">
        <title>Expanding the biotechnology potential of lactobacilli through comparative genomics of 213 strains and associated genera.</title>
        <authorList>
            <person name="Sun Z."/>
            <person name="Harris H.M."/>
            <person name="McCann A."/>
            <person name="Guo C."/>
            <person name="Argimon S."/>
            <person name="Zhang W."/>
            <person name="Yang X."/>
            <person name="Jeffery I.B."/>
            <person name="Cooney J.C."/>
            <person name="Kagawa T.F."/>
            <person name="Liu W."/>
            <person name="Song Y."/>
            <person name="Salvetti E."/>
            <person name="Wrobel A."/>
            <person name="Rasinkangas P."/>
            <person name="Parkhill J."/>
            <person name="Rea M.C."/>
            <person name="O'Sullivan O."/>
            <person name="Ritari J."/>
            <person name="Douillard F.P."/>
            <person name="Paul Ross R."/>
            <person name="Yang R."/>
            <person name="Briner A.E."/>
            <person name="Felis G.E."/>
            <person name="de Vos W.M."/>
            <person name="Barrangou R."/>
            <person name="Klaenhammer T.R."/>
            <person name="Caufield P.W."/>
            <person name="Cui Y."/>
            <person name="Zhang H."/>
            <person name="O'Toole P.W."/>
        </authorList>
    </citation>
    <scope>NUCLEOTIDE SEQUENCE [LARGE SCALE GENOMIC DNA]</scope>
    <source>
        <strain evidence="2 3">DSM 20452</strain>
    </source>
</reference>
<name>A0A0R2BCI4_9LACO</name>
<keyword evidence="1" id="KW-0812">Transmembrane</keyword>
<feature type="transmembrane region" description="Helical" evidence="1">
    <location>
        <begin position="49"/>
        <end position="73"/>
    </location>
</feature>
<sequence length="146" mass="16885">MKIFKKMINASCSGIAIGVILSVIFSSIFGQGDYMPSTPTFMELFTTPVRAMLSSIILWALMGNVFYFSELIFTQERWSLLKMSLLHYLVTLICFFPLAYLAGWFPHNILWIAGFLLIYTGIYLIIYLGNYLSTWLEIRKINRKIK</sequence>
<dbReference type="AlphaFoldDB" id="A0A0R2BCI4"/>
<keyword evidence="1" id="KW-1133">Transmembrane helix</keyword>
<dbReference type="PATRIC" id="fig|1423772.3.peg.1355"/>
<comment type="caution">
    <text evidence="2">The sequence shown here is derived from an EMBL/GenBank/DDBJ whole genome shotgun (WGS) entry which is preliminary data.</text>
</comment>
<dbReference type="EMBL" id="AYYN01000028">
    <property type="protein sequence ID" value="KRM76888.1"/>
    <property type="molecule type" value="Genomic_DNA"/>
</dbReference>
<evidence type="ECO:0000313" key="3">
    <source>
        <dbReference type="Proteomes" id="UP000051612"/>
    </source>
</evidence>
<accession>A0A0R2BCI4</accession>
<feature type="transmembrane region" description="Helical" evidence="1">
    <location>
        <begin position="109"/>
        <end position="136"/>
    </location>
</feature>
<evidence type="ECO:0000256" key="1">
    <source>
        <dbReference type="SAM" id="Phobius"/>
    </source>
</evidence>
<evidence type="ECO:0000313" key="2">
    <source>
        <dbReference type="EMBL" id="KRM76888.1"/>
    </source>
</evidence>
<protein>
    <recommendedName>
        <fullName evidence="4">Integral membrane protein</fullName>
    </recommendedName>
</protein>
<dbReference type="Pfam" id="PF11457">
    <property type="entry name" value="DUF3021"/>
    <property type="match status" value="1"/>
</dbReference>
<organism evidence="2 3">
    <name type="scientific">Ligilactobacillus murinus DSM 20452 = NBRC 14221</name>
    <dbReference type="NCBI Taxonomy" id="1423772"/>
    <lineage>
        <taxon>Bacteria</taxon>
        <taxon>Bacillati</taxon>
        <taxon>Bacillota</taxon>
        <taxon>Bacilli</taxon>
        <taxon>Lactobacillales</taxon>
        <taxon>Lactobacillaceae</taxon>
        <taxon>Ligilactobacillus</taxon>
    </lineage>
</organism>
<feature type="transmembrane region" description="Helical" evidence="1">
    <location>
        <begin position="7"/>
        <end position="29"/>
    </location>
</feature>